<reference evidence="2 3" key="1">
    <citation type="submission" date="2018-12" db="EMBL/GenBank/DDBJ databases">
        <title>Amycolatopsis eburnea sp. nov. actinomycete associate with arbuscular mycorrhiza fungal spore.</title>
        <authorList>
            <person name="Lumyong S."/>
            <person name="Chaiya L."/>
        </authorList>
    </citation>
    <scope>NUCLEOTIDE SEQUENCE [LARGE SCALE GENOMIC DNA]</scope>
    <source>
        <strain evidence="2 3">GLM-1</strain>
    </source>
</reference>
<dbReference type="InterPro" id="IPR001650">
    <property type="entry name" value="Helicase_C-like"/>
</dbReference>
<feature type="domain" description="Helicase C-terminal" evidence="1">
    <location>
        <begin position="756"/>
        <end position="926"/>
    </location>
</feature>
<proteinExistence type="predicted"/>
<evidence type="ECO:0000313" key="3">
    <source>
        <dbReference type="Proteomes" id="UP000267081"/>
    </source>
</evidence>
<accession>A0A427TGM6</accession>
<evidence type="ECO:0000313" key="2">
    <source>
        <dbReference type="EMBL" id="RSD22179.1"/>
    </source>
</evidence>
<keyword evidence="2" id="KW-0067">ATP-binding</keyword>
<dbReference type="EMBL" id="RSEC01000032">
    <property type="protein sequence ID" value="RSD22179.1"/>
    <property type="molecule type" value="Genomic_DNA"/>
</dbReference>
<dbReference type="PROSITE" id="PS51194">
    <property type="entry name" value="HELICASE_CTER"/>
    <property type="match status" value="1"/>
</dbReference>
<dbReference type="SUPFAM" id="SSF52540">
    <property type="entry name" value="P-loop containing nucleoside triphosphate hydrolases"/>
    <property type="match status" value="1"/>
</dbReference>
<organism evidence="2 3">
    <name type="scientific">Amycolatopsis eburnea</name>
    <dbReference type="NCBI Taxonomy" id="2267691"/>
    <lineage>
        <taxon>Bacteria</taxon>
        <taxon>Bacillati</taxon>
        <taxon>Actinomycetota</taxon>
        <taxon>Actinomycetes</taxon>
        <taxon>Pseudonocardiales</taxon>
        <taxon>Pseudonocardiaceae</taxon>
        <taxon>Amycolatopsis</taxon>
    </lineage>
</organism>
<keyword evidence="2" id="KW-0547">Nucleotide-binding</keyword>
<gene>
    <name evidence="2" type="ORF">EIY87_10290</name>
</gene>
<sequence length="1051" mass="116642">MTDHNEHYRFRAAMVEGLRRDAVGPHNEHEVLIDPPITTYVAGILFPRTAEQSANPDVDLDLASAEAIVDEQPDTGVAMANVQSPSSMGLTFAVGHLVSPMVRIKVTAAVYESVDLTGRPVEAKRSERRSTEDQGIRWRRRLLPEFTTEIDVAEPEQPFHEVAAGLQLRVRTRPPRKGSVSVTVTLVNTDSVPPGDLKDPHCFFQPEIRVAGTLVERRGPGGGDEEEVKGTRLLYRYAPTFAVGHGCSVVWDWEVPPVPELIRLGGRPAVVAELSTTFVPEHEVLLTDSNDEIEKLGMRKLAQAGDDDLFGALERIVAGYTRWISERRSEVDFLAGSELYEVAKEHLRRCEEARLRIENGVKVLKRDKNALRAFRLANEAMALQRGRSSWIKSGRRGQVRLNGEWRPFQIAFLLQCLDGIVDSEHEDRALVDLLWFPTGGGKTEAYLGLIAFTVFLRRLRKGEEGRGVTAIMRYTLRLLTLQQFERAAALICAMETLRRPLRAELGTTEISLGMWVGRAATPNTLDQAEAALKRLRNQEKLQTENPVQLRNCPWCGTPLDADDYVVDLQLRDMSIKCRSADCAFRDGLPCHVVDEMVYRSHPTLLIATVDKFARLPWREDVAALFNRDATSRGVPPPELIVQDELHLISGPLGSLAGLYETVVDEAAERPKVIASTATIRRAEAQARKLFDREVAQFPPPGLDARDSWFSVEVPRDKKATRLYAGLITPNTSQATLLVRAYAALLHHAAQTDGEDEVRDAYWTLVGYFNSLRLLAAAELHVHDDVQDRLSLLAEKDADVRKAEIVTELTSRVDSSDIPEYLKGLDVALPDAAMDVVLATNMISVGVDIDRLGLMAIMGQPQTTAEYIQASSRVGRSRPGLVVTLFNAARSRDRSHYENFASYHAALYRQVESTSVTPFSARARDRALHAVLVGLARLMIPEARANGAAAGVARFSPRLAEIKALVLARVGSVAPAERPDTAAHLDDIIAHWTDMATENPNLVYEAPSTPGRKRDASAALLRSFTDDDLEEALDTLWSLRDVDAESDLYLER</sequence>
<dbReference type="AlphaFoldDB" id="A0A427TGM6"/>
<keyword evidence="3" id="KW-1185">Reference proteome</keyword>
<dbReference type="InterPro" id="IPR027417">
    <property type="entry name" value="P-loop_NTPase"/>
</dbReference>
<dbReference type="Pfam" id="PF00271">
    <property type="entry name" value="Helicase_C"/>
    <property type="match status" value="1"/>
</dbReference>
<dbReference type="CDD" id="cd18785">
    <property type="entry name" value="SF2_C"/>
    <property type="match status" value="1"/>
</dbReference>
<comment type="caution">
    <text evidence="2">The sequence shown here is derived from an EMBL/GenBank/DDBJ whole genome shotgun (WGS) entry which is preliminary data.</text>
</comment>
<protein>
    <submittedName>
        <fullName evidence="2">DNA helicase</fullName>
    </submittedName>
</protein>
<dbReference type="Gene3D" id="3.40.50.300">
    <property type="entry name" value="P-loop containing nucleotide triphosphate hydrolases"/>
    <property type="match status" value="2"/>
</dbReference>
<name>A0A427TGM6_9PSEU</name>
<keyword evidence="2" id="KW-0378">Hydrolase</keyword>
<evidence type="ECO:0000259" key="1">
    <source>
        <dbReference type="PROSITE" id="PS51194"/>
    </source>
</evidence>
<dbReference type="Proteomes" id="UP000267081">
    <property type="component" value="Unassembled WGS sequence"/>
</dbReference>
<keyword evidence="2" id="KW-0347">Helicase</keyword>
<dbReference type="RefSeq" id="WP_125307426.1">
    <property type="nucleotide sequence ID" value="NZ_RSEC01000032.1"/>
</dbReference>
<dbReference type="OrthoDB" id="713315at2"/>
<dbReference type="GO" id="GO:0004386">
    <property type="term" value="F:helicase activity"/>
    <property type="evidence" value="ECO:0007669"/>
    <property type="project" value="UniProtKB-KW"/>
</dbReference>